<dbReference type="Proteomes" id="UP001279681">
    <property type="component" value="Unassembled WGS sequence"/>
</dbReference>
<dbReference type="EMBL" id="JAVIKH010000013">
    <property type="protein sequence ID" value="MDX8336730.1"/>
    <property type="molecule type" value="Genomic_DNA"/>
</dbReference>
<name>A0ABU4WEA1_9FUSO</name>
<evidence type="ECO:0000313" key="2">
    <source>
        <dbReference type="EMBL" id="MDX8336730.1"/>
    </source>
</evidence>
<dbReference type="SUPFAM" id="SSF49464">
    <property type="entry name" value="Carboxypeptidase regulatory domain-like"/>
    <property type="match status" value="2"/>
</dbReference>
<keyword evidence="1" id="KW-0732">Signal</keyword>
<feature type="chain" id="PRO_5047534297" evidence="1">
    <location>
        <begin position="20"/>
        <end position="271"/>
    </location>
</feature>
<gene>
    <name evidence="2" type="ORF">RFV38_09520</name>
</gene>
<evidence type="ECO:0000313" key="3">
    <source>
        <dbReference type="Proteomes" id="UP001279681"/>
    </source>
</evidence>
<reference evidence="3" key="1">
    <citation type="submission" date="2023-07" db="EMBL/GenBank/DDBJ databases">
        <authorList>
            <person name="Colorado M.A."/>
            <person name="Villamil L.M."/>
            <person name="Melo J.F."/>
            <person name="Rodriguez J.A."/>
            <person name="Ruiz R.Y."/>
        </authorList>
    </citation>
    <scope>NUCLEOTIDE SEQUENCE [LARGE SCALE GENOMIC DNA]</scope>
    <source>
        <strain evidence="3">C33</strain>
    </source>
</reference>
<comment type="caution">
    <text evidence="2">The sequence shown here is derived from an EMBL/GenBank/DDBJ whole genome shotgun (WGS) entry which is preliminary data.</text>
</comment>
<dbReference type="Gene3D" id="2.60.40.1120">
    <property type="entry name" value="Carboxypeptidase-like, regulatory domain"/>
    <property type="match status" value="1"/>
</dbReference>
<proteinExistence type="predicted"/>
<feature type="signal peptide" evidence="1">
    <location>
        <begin position="1"/>
        <end position="19"/>
    </location>
</feature>
<accession>A0ABU4WEA1</accession>
<protein>
    <submittedName>
        <fullName evidence="2">Carboxypeptidase-like regulatory domain-containing protein</fullName>
    </submittedName>
</protein>
<evidence type="ECO:0000256" key="1">
    <source>
        <dbReference type="SAM" id="SignalP"/>
    </source>
</evidence>
<dbReference type="RefSeq" id="WP_320314112.1">
    <property type="nucleotide sequence ID" value="NZ_JAVIKH010000013.1"/>
</dbReference>
<keyword evidence="3" id="KW-1185">Reference proteome</keyword>
<organism evidence="2 3">
    <name type="scientific">Candidatus Cetobacterium colombiensis</name>
    <dbReference type="NCBI Taxonomy" id="3073100"/>
    <lineage>
        <taxon>Bacteria</taxon>
        <taxon>Fusobacteriati</taxon>
        <taxon>Fusobacteriota</taxon>
        <taxon>Fusobacteriia</taxon>
        <taxon>Fusobacteriales</taxon>
        <taxon>Fusobacteriaceae</taxon>
        <taxon>Cetobacterium</taxon>
    </lineage>
</organism>
<dbReference type="InterPro" id="IPR008969">
    <property type="entry name" value="CarboxyPept-like_regulatory"/>
</dbReference>
<sequence>MRFKLFLYFLLTFSLSIFSQNQLINITGFVTDKEFRLGDATICFFNSSNEVKCVKSDISGKFTIDLPKNKYRITVKKKGYTSLVGENFYIDYIFNPPKELVLNMTDNTINIYGKVIDNFGEPLKKANINIKIGENLLETETNDNGFFSFKGHVGLISIFAEKIGFYGNGVSMLIQNEKFINDISIVLEAKTFYISGALIKGNTYLKNTTLELINGSNNKVIASLTTSNDGLFEFRDILNYEKAYFRIPSLGFKSKVFSINKDLRQFNIFTD</sequence>